<dbReference type="AlphaFoldDB" id="A0A832AAI6"/>
<reference evidence="1" key="1">
    <citation type="journal article" date="2020" name="mSystems">
        <title>Genome- and Community-Level Interaction Insights into Carbon Utilization and Element Cycling Functions of Hydrothermarchaeota in Hydrothermal Sediment.</title>
        <authorList>
            <person name="Zhou Z."/>
            <person name="Liu Y."/>
            <person name="Xu W."/>
            <person name="Pan J."/>
            <person name="Luo Z.H."/>
            <person name="Li M."/>
        </authorList>
    </citation>
    <scope>NUCLEOTIDE SEQUENCE</scope>
    <source>
        <strain evidence="1">SpSt-629</strain>
    </source>
</reference>
<gene>
    <name evidence="1" type="ORF">ENT99_03895</name>
</gene>
<sequence length="106" mass="12164">MEIDGIPSEDRSSVIEVLKKGVDIYNKYRAPEATGVIEDVNGEHVGMKFFGHFCRTCGVIDWIEDYVYIVKDLGIDIDIVDIDHEADSDYIMVKFRIRGSVKEYEK</sequence>
<comment type="caution">
    <text evidence="1">The sequence shown here is derived from an EMBL/GenBank/DDBJ whole genome shotgun (WGS) entry which is preliminary data.</text>
</comment>
<proteinExistence type="predicted"/>
<accession>A0A832AAI6</accession>
<organism evidence="1">
    <name type="scientific">Ignisphaera aggregans</name>
    <dbReference type="NCBI Taxonomy" id="334771"/>
    <lineage>
        <taxon>Archaea</taxon>
        <taxon>Thermoproteota</taxon>
        <taxon>Thermoprotei</taxon>
        <taxon>Desulfurococcales</taxon>
        <taxon>Desulfurococcaceae</taxon>
        <taxon>Ignisphaera</taxon>
    </lineage>
</organism>
<dbReference type="EMBL" id="DTAU01000073">
    <property type="protein sequence ID" value="HFQ78829.1"/>
    <property type="molecule type" value="Genomic_DNA"/>
</dbReference>
<evidence type="ECO:0000313" key="1">
    <source>
        <dbReference type="EMBL" id="HFQ78829.1"/>
    </source>
</evidence>
<name>A0A832AAI6_9CREN</name>
<protein>
    <submittedName>
        <fullName evidence="1">Uncharacterized protein</fullName>
    </submittedName>
</protein>